<dbReference type="RefSeq" id="WP_342697019.1">
    <property type="nucleotide sequence ID" value="NZ_JBCGDO010000029.1"/>
</dbReference>
<dbReference type="InterPro" id="IPR013783">
    <property type="entry name" value="Ig-like_fold"/>
</dbReference>
<keyword evidence="8" id="KW-1185">Reference proteome</keyword>
<feature type="domain" description="HYDIN/VesB/CFA65-like Ig-like" evidence="6">
    <location>
        <begin position="858"/>
        <end position="941"/>
    </location>
</feature>
<proteinExistence type="predicted"/>
<evidence type="ECO:0000256" key="4">
    <source>
        <dbReference type="ARBA" id="ARBA00023069"/>
    </source>
</evidence>
<name>A0ABU9NAC3_9FLAO</name>
<organism evidence="7 8">
    <name type="scientific">Flavobacterium aureirubrum</name>
    <dbReference type="NCBI Taxonomy" id="3133147"/>
    <lineage>
        <taxon>Bacteria</taxon>
        <taxon>Pseudomonadati</taxon>
        <taxon>Bacteroidota</taxon>
        <taxon>Flavobacteriia</taxon>
        <taxon>Flavobacteriales</taxon>
        <taxon>Flavobacteriaceae</taxon>
        <taxon>Flavobacterium</taxon>
    </lineage>
</organism>
<comment type="subcellular location">
    <subcellularLocation>
        <location evidence="1">Cell projection</location>
        <location evidence="1">Cilium</location>
    </subcellularLocation>
    <subcellularLocation>
        <location evidence="2">Cytoplasm</location>
    </subcellularLocation>
</comment>
<keyword evidence="3" id="KW-0963">Cytoplasm</keyword>
<keyword evidence="5" id="KW-0966">Cell projection</keyword>
<evidence type="ECO:0000256" key="5">
    <source>
        <dbReference type="ARBA" id="ARBA00023273"/>
    </source>
</evidence>
<dbReference type="Pfam" id="PF22544">
    <property type="entry name" value="HYDIN_VesB_CFA65-like_Ig"/>
    <property type="match status" value="1"/>
</dbReference>
<evidence type="ECO:0000256" key="3">
    <source>
        <dbReference type="ARBA" id="ARBA00022490"/>
    </source>
</evidence>
<evidence type="ECO:0000313" key="7">
    <source>
        <dbReference type="EMBL" id="MEM0543844.1"/>
    </source>
</evidence>
<evidence type="ECO:0000256" key="1">
    <source>
        <dbReference type="ARBA" id="ARBA00004138"/>
    </source>
</evidence>
<evidence type="ECO:0000256" key="2">
    <source>
        <dbReference type="ARBA" id="ARBA00004496"/>
    </source>
</evidence>
<reference evidence="7 8" key="1">
    <citation type="submission" date="2024-03" db="EMBL/GenBank/DDBJ databases">
        <title>Two novel species of the genus Flavobacterium exhibiting potentially degradation of complex polysaccharides.</title>
        <authorList>
            <person name="Lian X."/>
        </authorList>
    </citation>
    <scope>NUCLEOTIDE SEQUENCE [LARGE SCALE GENOMIC DNA]</scope>
    <source>
        <strain evidence="8">j3</strain>
    </source>
</reference>
<dbReference type="Gene3D" id="2.60.40.10">
    <property type="entry name" value="Immunoglobulins"/>
    <property type="match status" value="1"/>
</dbReference>
<dbReference type="EMBL" id="JBCGDO010000029">
    <property type="protein sequence ID" value="MEM0543844.1"/>
    <property type="molecule type" value="Genomic_DNA"/>
</dbReference>
<gene>
    <name evidence="7" type="ORF">WFZ85_14605</name>
</gene>
<dbReference type="NCBIfam" id="NF012200">
    <property type="entry name" value="choice_anch_D"/>
    <property type="match status" value="1"/>
</dbReference>
<keyword evidence="4" id="KW-0969">Cilium</keyword>
<evidence type="ECO:0000259" key="6">
    <source>
        <dbReference type="Pfam" id="PF22544"/>
    </source>
</evidence>
<evidence type="ECO:0000313" key="8">
    <source>
        <dbReference type="Proteomes" id="UP001460072"/>
    </source>
</evidence>
<accession>A0ABU9NAC3</accession>
<comment type="caution">
    <text evidence="7">The sequence shown here is derived from an EMBL/GenBank/DDBJ whole genome shotgun (WGS) entry which is preliminary data.</text>
</comment>
<sequence>MKIKLLIVTLLISGISFGQIAAWDFFGESSPATSTADVFNAGLDASNLITRGAGATASTAMNSFRTQGFQSDGIATTNTDFFQITLSATPGNTLSLSTIDARVGGTSSFAVTPGVSNQFAYSLDGTNFTLIGTPQLLTGATATLTQINLSGIAALQGVAATTTITIRYYASGQTTTGGWGFNSPSAGAYGLAIGGTVTPTVTGIQSIATGNWDNPATWQGGNIPDPNENAIIRTGHLVTMNNAIYATRDAGTTTLVDAGGFLATPLSITNNGTMTINGTFIVLAGGGVTGNNLQYGVAGQLRFDHANSTTMVLGASQRIWPIANPPFSVSLFPNSPVQLNTAVGAVNGTLTLFAGLDVAVANALTVNGVLTIFNGGNVTGNAPLYGATSTLRYDIGTTFGRGVEWSALGVGTIGVTPGYPNNVIIQGNTTLDYVNTAVPNSVLDKATAGNLTIDNGCTLNMNTGGVALGGTLTVGGSLLVNGPTGAMNLGVGANDDLRLRGNLTVNAGATFNANTKRVFFINNAATQIITGPNVVIPYMVFQPASGSTTVQLGGSATTVTVSAPAGGNAIVFNSATDVFNINSGELIIGTAGVANTISGLGTFSGSLTSRLSLLGTGSVGTLRFLGFQSLGNFTINRTAGAVACVMGSPLTIATNLNLTAGILDLDTTTFTMNSTATISGASVNNFIIADNAFGGILRRQYTTTGLFTFPIGDKTGTIDYSPATVNLTAAAGLGTTSFIDVAVNDSKHPNMDATTHFISRFWVVNRFGTITTPTYSFTSTYLPADINGTETTSFSQQWNGSTWTVGTILAANTLSFGGSTTLPLSGTPNVFSGGLRNQEINIRQGATSYGTGTSNPIYPFGNVATGSSSTITFTIENLGNSNLALSANTPVTAPFSATIPFTYVTNLSTFGSVTFTITFAPTVAGPFSGSITFANNDSDEASYVLGFSGTGTGSTLSDIFAIAGSDPATISSTSIGTIATVTDGTEVWRFRLRDGGAAAADTDALPTIMTALTITQNGNDAIGNWDQTIQNIVLVNLDTNTIIAPGVVTADQIQFTGLSVTAVDNGSVLLGLRLTLRCPLGVGAIDGDDFGFTISNPNVTFAPTGSGKVTFSAQSTVNGRLAIAVVASQLRFTTQPITTGVNTPMSTVVVAATDACGNRDLGFTGVVSLTSSGTMTGSPINLAAASGLATFIGITHTVVGTDITLTATAAGVTAIGSTLFDIAVVTVLAPGDLAVLAVSTNITGGADQISFVCFRDLLPGTKLLLTDNGYERVFANQWGGTEGVITITRTGSLLPKGTIITIETSTTSPNVTTPGQFDVYTCGALDTNWTKTAESGGSVGGFNLNNNDDIYFMQGGLWTNNIAHTSTYSGTVLYGWTESGWQTAPSGNTCISPPNGDPNDCTAWSTLYPGLECFSNIAPSGNGFVKFDDPDAVDFSATTRGKFDWIALINDTANWDTYTDNAAYTAGGFNYRAGCTLVPLDTDIYVNGTWSGRRNSNWFNCENWDTLIVPDATVDVQIIDNSFLNSPAVDATAPFAANFGFIARARNLTLAGKKLDIIGNVNNRLEVHGDLVIQNSAADSALDMNDGNNATADGQLFLYGNWNNNKNNNAFDEGNGTVHFVGATPQIINNVVPQGTEQFFNVVLDNNFDTAVSNDLFATGDVTVATTRNVSVDAAGYLRVNNRLTNNGNITIQSNGQLIQVNDTDTNNGDYTGTRFTVRRNYTAKDIDYVYWGAPTKSFAVANLPNGLRYEWNPIFPNSNGTFGNWITPSTANMAEGKGYIARTFNGAAVPTTNTFNFFGQPNNGLINLPISRGAYFGDGITTGLNYDAEPANPNNVLTTRWDDNWNLVGNPYPSALNVERFLALNPSIEGFINIWTHQSDPTSGVDPYYFDFVYNYNTNDYITHNGLGTISGPAGFNGNIASGQGFFVLMSDGPATTGSLQFRNEMRSNLVANTTYNNSQFYRNTNGSDEVATESEKSRVWLDLVSPQGSVNRALIGYTTAATNNTDRLCDAVTNAAGLKIYSFVDDNQNQPYCIQGRALPFDIQDQVKLGISVNTSGNYSIAIAAVDGLFSESNQEMYLEDKLLGITHLLNDSPYPFTASRGIVNDRFILRYTSQSLSNPDITRDDAVIVSSNLQTLTITSRNETIAKVMVFDILGRKIYDNNQVSDVIHQIDNLKSQQTVVVKIVLQNGVVVNRKAIVP</sequence>
<protein>
    <submittedName>
        <fullName evidence="7">Choice-of-anchor D domain-containing protein</fullName>
    </submittedName>
</protein>
<dbReference type="InterPro" id="IPR053879">
    <property type="entry name" value="HYDIN_VesB_CFA65-like_Ig"/>
</dbReference>
<dbReference type="Proteomes" id="UP001460072">
    <property type="component" value="Unassembled WGS sequence"/>
</dbReference>